<feature type="region of interest" description="Disordered" evidence="1">
    <location>
        <begin position="1"/>
        <end position="42"/>
    </location>
</feature>
<accession>A0A9N7V8R8</accession>
<reference evidence="2" key="1">
    <citation type="submission" date="2020-03" db="EMBL/GenBank/DDBJ databases">
        <authorList>
            <person name="Weist P."/>
        </authorList>
    </citation>
    <scope>NUCLEOTIDE SEQUENCE</scope>
</reference>
<dbReference type="Proteomes" id="UP001153269">
    <property type="component" value="Unassembled WGS sequence"/>
</dbReference>
<protein>
    <submittedName>
        <fullName evidence="2">Uncharacterized protein</fullName>
    </submittedName>
</protein>
<evidence type="ECO:0000313" key="2">
    <source>
        <dbReference type="EMBL" id="CAB1446247.1"/>
    </source>
</evidence>
<gene>
    <name evidence="2" type="ORF">PLEPLA_LOCUS33983</name>
</gene>
<sequence length="84" mass="9287">MSTSTASVSCHLLLPPPPSLSPYSVTTRRGATEGGHKLKEKPPCGVKWKSMAPLSFLFILLLLSRLKQQPSRTHNSSNPRKIKY</sequence>
<proteinExistence type="predicted"/>
<comment type="caution">
    <text evidence="2">The sequence shown here is derived from an EMBL/GenBank/DDBJ whole genome shotgun (WGS) entry which is preliminary data.</text>
</comment>
<evidence type="ECO:0000256" key="1">
    <source>
        <dbReference type="SAM" id="MobiDB-lite"/>
    </source>
</evidence>
<dbReference type="EMBL" id="CADEAL010003910">
    <property type="protein sequence ID" value="CAB1446247.1"/>
    <property type="molecule type" value="Genomic_DNA"/>
</dbReference>
<feature type="compositionally biased region" description="Basic and acidic residues" evidence="1">
    <location>
        <begin position="30"/>
        <end position="42"/>
    </location>
</feature>
<name>A0A9N7V8R8_PLEPL</name>
<evidence type="ECO:0000313" key="3">
    <source>
        <dbReference type="Proteomes" id="UP001153269"/>
    </source>
</evidence>
<keyword evidence="3" id="KW-1185">Reference proteome</keyword>
<dbReference type="AlphaFoldDB" id="A0A9N7V8R8"/>
<organism evidence="2 3">
    <name type="scientific">Pleuronectes platessa</name>
    <name type="common">European plaice</name>
    <dbReference type="NCBI Taxonomy" id="8262"/>
    <lineage>
        <taxon>Eukaryota</taxon>
        <taxon>Metazoa</taxon>
        <taxon>Chordata</taxon>
        <taxon>Craniata</taxon>
        <taxon>Vertebrata</taxon>
        <taxon>Euteleostomi</taxon>
        <taxon>Actinopterygii</taxon>
        <taxon>Neopterygii</taxon>
        <taxon>Teleostei</taxon>
        <taxon>Neoteleostei</taxon>
        <taxon>Acanthomorphata</taxon>
        <taxon>Carangaria</taxon>
        <taxon>Pleuronectiformes</taxon>
        <taxon>Pleuronectoidei</taxon>
        <taxon>Pleuronectidae</taxon>
        <taxon>Pleuronectes</taxon>
    </lineage>
</organism>